<protein>
    <submittedName>
        <fullName evidence="9">Iron-siderophore ABC transporter substrate-binding protein</fullName>
    </submittedName>
</protein>
<evidence type="ECO:0000256" key="7">
    <source>
        <dbReference type="SAM" id="SignalP"/>
    </source>
</evidence>
<evidence type="ECO:0000313" key="10">
    <source>
        <dbReference type="Proteomes" id="UP000192251"/>
    </source>
</evidence>
<evidence type="ECO:0000256" key="4">
    <source>
        <dbReference type="ARBA" id="ARBA00022729"/>
    </source>
</evidence>
<dbReference type="EMBL" id="CP020563">
    <property type="protein sequence ID" value="ARF72850.1"/>
    <property type="molecule type" value="Genomic_DNA"/>
</dbReference>
<keyword evidence="5" id="KW-0175">Coiled coil</keyword>
<comment type="similarity">
    <text evidence="2">Belongs to the bacterial solute-binding protein 8 family.</text>
</comment>
<dbReference type="PANTHER" id="PTHR30532">
    <property type="entry name" value="IRON III DICITRATE-BINDING PERIPLASMIC PROTEIN"/>
    <property type="match status" value="1"/>
</dbReference>
<dbReference type="InterPro" id="IPR006311">
    <property type="entry name" value="TAT_signal"/>
</dbReference>
<keyword evidence="10" id="KW-1185">Reference proteome</keyword>
<keyword evidence="4 7" id="KW-0732">Signal</keyword>
<dbReference type="PROSITE" id="PS50983">
    <property type="entry name" value="FE_B12_PBP"/>
    <property type="match status" value="1"/>
</dbReference>
<dbReference type="Pfam" id="PF01497">
    <property type="entry name" value="Peripla_BP_2"/>
    <property type="match status" value="1"/>
</dbReference>
<sequence length="345" mass="37029">MTARRSSAFLPSRRRLLAVAAVSLAAVLGATSCSASGEGAKGDGGSAGKGSGTRTVTDIAGKVEVPAEPKRIVSVDFYSPATLVDLGVKPVGVVEGFDSDDPDLRPKRYHDALKDTATVGTYYELNIEAVAQQNPDMIFAETRFLRKGELKRLQGIAPVVQLDAAGVGAWKERTLMIGAAVGKTAEIEKQAAVFEKRADELKKKYADVLEKNRIAVFAYGQDHSTWGTYPAGHFYVPVWDAVGAKFRPFTEGEHKGVEGSVSEWLSLEQIGKLDNADILLYAYGAGDFVDKTLAKNTVWKNLPAVKNGMVFRNIPASVVSSFEWGTESLDALDGVLAEISEKAKA</sequence>
<dbReference type="InterPro" id="IPR002491">
    <property type="entry name" value="ABC_transptr_periplasmic_BD"/>
</dbReference>
<evidence type="ECO:0000256" key="6">
    <source>
        <dbReference type="SAM" id="MobiDB-lite"/>
    </source>
</evidence>
<evidence type="ECO:0000256" key="5">
    <source>
        <dbReference type="SAM" id="Coils"/>
    </source>
</evidence>
<comment type="subcellular location">
    <subcellularLocation>
        <location evidence="1">Cell envelope</location>
    </subcellularLocation>
</comment>
<feature type="coiled-coil region" evidence="5">
    <location>
        <begin position="184"/>
        <end position="211"/>
    </location>
</feature>
<reference evidence="9 10" key="1">
    <citation type="submission" date="2017-04" db="EMBL/GenBank/DDBJ databases">
        <title>The complete genome sequence of Streptomyces albolongus YIM 101047, the producer of novel bafilomycins and novel odoriferous sesquiterpenoids.</title>
        <authorList>
            <person name="Yin M."/>
            <person name="Jiang Y."/>
        </authorList>
    </citation>
    <scope>NUCLEOTIDE SEQUENCE [LARGE SCALE GENOMIC DNA]</scope>
    <source>
        <strain evidence="9 10">YIM 101047</strain>
    </source>
</reference>
<feature type="domain" description="Fe/B12 periplasmic-binding" evidence="8">
    <location>
        <begin position="71"/>
        <end position="345"/>
    </location>
</feature>
<feature type="chain" id="PRO_5044787539" evidence="7">
    <location>
        <begin position="36"/>
        <end position="345"/>
    </location>
</feature>
<evidence type="ECO:0000256" key="1">
    <source>
        <dbReference type="ARBA" id="ARBA00004196"/>
    </source>
</evidence>
<evidence type="ECO:0000259" key="8">
    <source>
        <dbReference type="PROSITE" id="PS50983"/>
    </source>
</evidence>
<dbReference type="AlphaFoldDB" id="A0ABC8BRP3"/>
<accession>A0ABC8BRP3</accession>
<dbReference type="Proteomes" id="UP000192251">
    <property type="component" value="Chromosome"/>
</dbReference>
<name>A0ABC8BRP3_9ACTN</name>
<dbReference type="PROSITE" id="PS51318">
    <property type="entry name" value="TAT"/>
    <property type="match status" value="1"/>
</dbReference>
<gene>
    <name evidence="9" type="ORF">B7C62_11615</name>
</gene>
<dbReference type="RefSeq" id="WP_084746655.1">
    <property type="nucleotide sequence ID" value="NZ_CP020563.1"/>
</dbReference>
<dbReference type="KEGG" id="kab:B7C62_11615"/>
<dbReference type="SUPFAM" id="SSF53807">
    <property type="entry name" value="Helical backbone' metal receptor"/>
    <property type="match status" value="1"/>
</dbReference>
<feature type="compositionally biased region" description="Gly residues" evidence="6">
    <location>
        <begin position="42"/>
        <end position="51"/>
    </location>
</feature>
<feature type="region of interest" description="Disordered" evidence="6">
    <location>
        <begin position="33"/>
        <end position="53"/>
    </location>
</feature>
<dbReference type="GO" id="GO:1901678">
    <property type="term" value="P:iron coordination entity transport"/>
    <property type="evidence" value="ECO:0007669"/>
    <property type="project" value="UniProtKB-ARBA"/>
</dbReference>
<feature type="signal peptide" evidence="7">
    <location>
        <begin position="1"/>
        <end position="35"/>
    </location>
</feature>
<evidence type="ECO:0000256" key="3">
    <source>
        <dbReference type="ARBA" id="ARBA00022448"/>
    </source>
</evidence>
<keyword evidence="3" id="KW-0813">Transport</keyword>
<dbReference type="InterPro" id="IPR051313">
    <property type="entry name" value="Bact_iron-sidero_bind"/>
</dbReference>
<evidence type="ECO:0000313" key="9">
    <source>
        <dbReference type="EMBL" id="ARF72850.1"/>
    </source>
</evidence>
<dbReference type="GO" id="GO:0030313">
    <property type="term" value="C:cell envelope"/>
    <property type="evidence" value="ECO:0007669"/>
    <property type="project" value="UniProtKB-SubCell"/>
</dbReference>
<proteinExistence type="inferred from homology"/>
<dbReference type="PANTHER" id="PTHR30532:SF1">
    <property type="entry name" value="IRON(3+)-HYDROXAMATE-BINDING PROTEIN FHUD"/>
    <property type="match status" value="1"/>
</dbReference>
<dbReference type="Gene3D" id="3.40.50.1980">
    <property type="entry name" value="Nitrogenase molybdenum iron protein domain"/>
    <property type="match status" value="2"/>
</dbReference>
<dbReference type="PROSITE" id="PS51257">
    <property type="entry name" value="PROKAR_LIPOPROTEIN"/>
    <property type="match status" value="1"/>
</dbReference>
<evidence type="ECO:0000256" key="2">
    <source>
        <dbReference type="ARBA" id="ARBA00008814"/>
    </source>
</evidence>
<organism evidence="9 10">
    <name type="scientific">Kitasatospora albolonga</name>
    <dbReference type="NCBI Taxonomy" id="68173"/>
    <lineage>
        <taxon>Bacteria</taxon>
        <taxon>Bacillati</taxon>
        <taxon>Actinomycetota</taxon>
        <taxon>Actinomycetes</taxon>
        <taxon>Kitasatosporales</taxon>
        <taxon>Streptomycetaceae</taxon>
        <taxon>Kitasatospora</taxon>
    </lineage>
</organism>